<dbReference type="Proteomes" id="UP001519287">
    <property type="component" value="Unassembled WGS sequence"/>
</dbReference>
<gene>
    <name evidence="9" type="ORF">J2Z66_004730</name>
</gene>
<feature type="transmembrane region" description="Helical" evidence="7">
    <location>
        <begin position="39"/>
        <end position="57"/>
    </location>
</feature>
<dbReference type="SUPFAM" id="SSF161098">
    <property type="entry name" value="MetI-like"/>
    <property type="match status" value="1"/>
</dbReference>
<evidence type="ECO:0000256" key="4">
    <source>
        <dbReference type="ARBA" id="ARBA00022692"/>
    </source>
</evidence>
<comment type="similarity">
    <text evidence="7">Belongs to the binding-protein-dependent transport system permease family.</text>
</comment>
<dbReference type="EMBL" id="JAGGLB010000017">
    <property type="protein sequence ID" value="MBP1993113.1"/>
    <property type="molecule type" value="Genomic_DNA"/>
</dbReference>
<sequence>MKVITLYRRVEGRIRQWVWGKQGQNLKLLVIGRHINDGWLAKCVIFFLLSILAYLYLQPLLYMVTTMFKNINDLIDPTVKWIPRSLHLDNFQKAWDGLKYPTAFTNTVVISLTCSFIQVFVCAFTGYGLARFSFPGRGLVTFLVILTFLVPPQIIVIPLYIVYSKYGWLDTPLVFIIPAIFGQGMKSALFILIFRQFFKTQPASLVEAAMLDGASAIGMFFRIMLPLARSACLVVFLFSFIWYWNMYYEASMFLPKQYPTLAISLDRLEDNLAGMPVIHMITKQMNPVTEGAKMAAAFMIIVVPLLIYMFLQRWFVRGVERSGIVE</sequence>
<dbReference type="RefSeq" id="WP_209974684.1">
    <property type="nucleotide sequence ID" value="NZ_JAGGLB010000017.1"/>
</dbReference>
<feature type="transmembrane region" description="Helical" evidence="7">
    <location>
        <begin position="175"/>
        <end position="198"/>
    </location>
</feature>
<dbReference type="Pfam" id="PF00528">
    <property type="entry name" value="BPD_transp_1"/>
    <property type="match status" value="1"/>
</dbReference>
<evidence type="ECO:0000313" key="10">
    <source>
        <dbReference type="Proteomes" id="UP001519287"/>
    </source>
</evidence>
<evidence type="ECO:0000256" key="3">
    <source>
        <dbReference type="ARBA" id="ARBA00022475"/>
    </source>
</evidence>
<keyword evidence="10" id="KW-1185">Reference proteome</keyword>
<evidence type="ECO:0000313" key="9">
    <source>
        <dbReference type="EMBL" id="MBP1993113.1"/>
    </source>
</evidence>
<evidence type="ECO:0000256" key="2">
    <source>
        <dbReference type="ARBA" id="ARBA00022448"/>
    </source>
</evidence>
<evidence type="ECO:0000256" key="7">
    <source>
        <dbReference type="RuleBase" id="RU363032"/>
    </source>
</evidence>
<keyword evidence="2 7" id="KW-0813">Transport</keyword>
<feature type="transmembrane region" description="Helical" evidence="7">
    <location>
        <begin position="142"/>
        <end position="163"/>
    </location>
</feature>
<evidence type="ECO:0000256" key="1">
    <source>
        <dbReference type="ARBA" id="ARBA00004651"/>
    </source>
</evidence>
<organism evidence="9 10">
    <name type="scientific">Paenibacillus eucommiae</name>
    <dbReference type="NCBI Taxonomy" id="1355755"/>
    <lineage>
        <taxon>Bacteria</taxon>
        <taxon>Bacillati</taxon>
        <taxon>Bacillota</taxon>
        <taxon>Bacilli</taxon>
        <taxon>Bacillales</taxon>
        <taxon>Paenibacillaceae</taxon>
        <taxon>Paenibacillus</taxon>
    </lineage>
</organism>
<dbReference type="PROSITE" id="PS50928">
    <property type="entry name" value="ABC_TM1"/>
    <property type="match status" value="1"/>
</dbReference>
<protein>
    <submittedName>
        <fullName evidence="9">Multiple sugar transport system permease protein</fullName>
    </submittedName>
</protein>
<keyword evidence="4 7" id="KW-0812">Transmembrane</keyword>
<evidence type="ECO:0000256" key="5">
    <source>
        <dbReference type="ARBA" id="ARBA00022989"/>
    </source>
</evidence>
<feature type="transmembrane region" description="Helical" evidence="7">
    <location>
        <begin position="219"/>
        <end position="244"/>
    </location>
</feature>
<keyword evidence="5 7" id="KW-1133">Transmembrane helix</keyword>
<dbReference type="InterPro" id="IPR000515">
    <property type="entry name" value="MetI-like"/>
</dbReference>
<evidence type="ECO:0000256" key="6">
    <source>
        <dbReference type="ARBA" id="ARBA00023136"/>
    </source>
</evidence>
<evidence type="ECO:0000259" key="8">
    <source>
        <dbReference type="PROSITE" id="PS50928"/>
    </source>
</evidence>
<keyword evidence="9" id="KW-0762">Sugar transport</keyword>
<keyword evidence="3" id="KW-1003">Cell membrane</keyword>
<feature type="transmembrane region" description="Helical" evidence="7">
    <location>
        <begin position="108"/>
        <end position="130"/>
    </location>
</feature>
<keyword evidence="6 7" id="KW-0472">Membrane</keyword>
<dbReference type="PANTHER" id="PTHR43744">
    <property type="entry name" value="ABC TRANSPORTER PERMEASE PROTEIN MG189-RELATED-RELATED"/>
    <property type="match status" value="1"/>
</dbReference>
<proteinExistence type="inferred from homology"/>
<dbReference type="InterPro" id="IPR035906">
    <property type="entry name" value="MetI-like_sf"/>
</dbReference>
<reference evidence="9 10" key="1">
    <citation type="submission" date="2021-03" db="EMBL/GenBank/DDBJ databases">
        <title>Genomic Encyclopedia of Type Strains, Phase IV (KMG-IV): sequencing the most valuable type-strain genomes for metagenomic binning, comparative biology and taxonomic classification.</title>
        <authorList>
            <person name="Goeker M."/>
        </authorList>
    </citation>
    <scope>NUCLEOTIDE SEQUENCE [LARGE SCALE GENOMIC DNA]</scope>
    <source>
        <strain evidence="9 10">DSM 26048</strain>
    </source>
</reference>
<dbReference type="PANTHER" id="PTHR43744:SF8">
    <property type="entry name" value="SN-GLYCEROL-3-PHOSPHATE TRANSPORT SYSTEM PERMEASE PROTEIN UGPE"/>
    <property type="match status" value="1"/>
</dbReference>
<comment type="caution">
    <text evidence="9">The sequence shown here is derived from an EMBL/GenBank/DDBJ whole genome shotgun (WGS) entry which is preliminary data.</text>
</comment>
<feature type="transmembrane region" description="Helical" evidence="7">
    <location>
        <begin position="294"/>
        <end position="311"/>
    </location>
</feature>
<name>A0ABS4IZU4_9BACL</name>
<feature type="domain" description="ABC transmembrane type-1" evidence="8">
    <location>
        <begin position="104"/>
        <end position="311"/>
    </location>
</feature>
<accession>A0ABS4IZU4</accession>
<comment type="subcellular location">
    <subcellularLocation>
        <location evidence="1 7">Cell membrane</location>
        <topology evidence="1 7">Multi-pass membrane protein</topology>
    </subcellularLocation>
</comment>
<dbReference type="CDD" id="cd06261">
    <property type="entry name" value="TM_PBP2"/>
    <property type="match status" value="1"/>
</dbReference>
<dbReference type="Gene3D" id="1.10.3720.10">
    <property type="entry name" value="MetI-like"/>
    <property type="match status" value="1"/>
</dbReference>